<dbReference type="PANTHER" id="PTHR30146">
    <property type="entry name" value="LACI-RELATED TRANSCRIPTIONAL REPRESSOR"/>
    <property type="match status" value="1"/>
</dbReference>
<evidence type="ECO:0000256" key="3">
    <source>
        <dbReference type="ARBA" id="ARBA00023163"/>
    </source>
</evidence>
<organism evidence="5 6">
    <name type="scientific">Pontibacillus salicampi</name>
    <dbReference type="NCBI Taxonomy" id="1449801"/>
    <lineage>
        <taxon>Bacteria</taxon>
        <taxon>Bacillati</taxon>
        <taxon>Bacillota</taxon>
        <taxon>Bacilli</taxon>
        <taxon>Bacillales</taxon>
        <taxon>Bacillaceae</taxon>
        <taxon>Pontibacillus</taxon>
    </lineage>
</organism>
<dbReference type="CDD" id="cd01392">
    <property type="entry name" value="HTH_LacI"/>
    <property type="match status" value="1"/>
</dbReference>
<dbReference type="CDD" id="cd06294">
    <property type="entry name" value="PBP1_MalR-like"/>
    <property type="match status" value="1"/>
</dbReference>
<dbReference type="SUPFAM" id="SSF47413">
    <property type="entry name" value="lambda repressor-like DNA-binding domains"/>
    <property type="match status" value="1"/>
</dbReference>
<dbReference type="InterPro" id="IPR010982">
    <property type="entry name" value="Lambda_DNA-bd_dom_sf"/>
</dbReference>
<gene>
    <name evidence="5" type="ORF">ACFFGV_14710</name>
</gene>
<dbReference type="Gene3D" id="3.40.50.2300">
    <property type="match status" value="2"/>
</dbReference>
<dbReference type="Pfam" id="PF00356">
    <property type="entry name" value="LacI"/>
    <property type="match status" value="1"/>
</dbReference>
<protein>
    <submittedName>
        <fullName evidence="5">LacI family DNA-binding transcriptional regulator</fullName>
    </submittedName>
</protein>
<dbReference type="RefSeq" id="WP_377349241.1">
    <property type="nucleotide sequence ID" value="NZ_JBHLTP010000011.1"/>
</dbReference>
<keyword evidence="2 5" id="KW-0238">DNA-binding</keyword>
<feature type="domain" description="HTH lacI-type" evidence="4">
    <location>
        <begin position="3"/>
        <end position="57"/>
    </location>
</feature>
<reference evidence="5 6" key="1">
    <citation type="submission" date="2024-09" db="EMBL/GenBank/DDBJ databases">
        <authorList>
            <person name="Sun Q."/>
            <person name="Mori K."/>
        </authorList>
    </citation>
    <scope>NUCLEOTIDE SEQUENCE [LARGE SCALE GENOMIC DNA]</scope>
    <source>
        <strain evidence="5 6">NCAIM B.02529</strain>
    </source>
</reference>
<keyword evidence="1" id="KW-0805">Transcription regulation</keyword>
<comment type="caution">
    <text evidence="5">The sequence shown here is derived from an EMBL/GenBank/DDBJ whole genome shotgun (WGS) entry which is preliminary data.</text>
</comment>
<dbReference type="InterPro" id="IPR000843">
    <property type="entry name" value="HTH_LacI"/>
</dbReference>
<dbReference type="SUPFAM" id="SSF53822">
    <property type="entry name" value="Periplasmic binding protein-like I"/>
    <property type="match status" value="1"/>
</dbReference>
<sequence length="340" mass="37500">MGITIKDVAKAANVAPSTVSRVLSDNPRISMATKKRVRKAMKDLGYHPNINARSLANNSTQTLGIVMKSSADKALQNPFFPEVLRGVSSVAHKEQYSLNISTGETEDEVMESVRRMVEGHQVDGMMLLYSSKDDRVADYLLERGFPYVLIGKPTGNMNEVNHIDNDNIQAAIDITDVLIEKGHTRIAFVGGDPNLTVTEDRVAGYKLALQQAGIPIDNSYQVYTELLTSGGKEAVRELFQMDKPPTGLVVADDLMSVGMLTMLAEFGIRVPEDVSLVSFNNVYLSEIIRPALTTTDVQIFQLGNQAAKCLIENVKNKDEPIKRIIVPHNIVERDSVKQLE</sequence>
<proteinExistence type="predicted"/>
<evidence type="ECO:0000313" key="6">
    <source>
        <dbReference type="Proteomes" id="UP001589836"/>
    </source>
</evidence>
<evidence type="ECO:0000256" key="2">
    <source>
        <dbReference type="ARBA" id="ARBA00023125"/>
    </source>
</evidence>
<dbReference type="PROSITE" id="PS50932">
    <property type="entry name" value="HTH_LACI_2"/>
    <property type="match status" value="1"/>
</dbReference>
<dbReference type="Pfam" id="PF13377">
    <property type="entry name" value="Peripla_BP_3"/>
    <property type="match status" value="1"/>
</dbReference>
<dbReference type="InterPro" id="IPR028082">
    <property type="entry name" value="Peripla_BP_I"/>
</dbReference>
<dbReference type="EMBL" id="JBHLTP010000011">
    <property type="protein sequence ID" value="MFC0524827.1"/>
    <property type="molecule type" value="Genomic_DNA"/>
</dbReference>
<dbReference type="Gene3D" id="1.10.260.40">
    <property type="entry name" value="lambda repressor-like DNA-binding domains"/>
    <property type="match status" value="1"/>
</dbReference>
<dbReference type="PANTHER" id="PTHR30146:SF109">
    <property type="entry name" value="HTH-TYPE TRANSCRIPTIONAL REGULATOR GALS"/>
    <property type="match status" value="1"/>
</dbReference>
<dbReference type="InterPro" id="IPR046335">
    <property type="entry name" value="LacI/GalR-like_sensor"/>
</dbReference>
<evidence type="ECO:0000313" key="5">
    <source>
        <dbReference type="EMBL" id="MFC0524827.1"/>
    </source>
</evidence>
<keyword evidence="3" id="KW-0804">Transcription</keyword>
<keyword evidence="6" id="KW-1185">Reference proteome</keyword>
<name>A0ABV6LQY8_9BACI</name>
<evidence type="ECO:0000259" key="4">
    <source>
        <dbReference type="PROSITE" id="PS50932"/>
    </source>
</evidence>
<evidence type="ECO:0000256" key="1">
    <source>
        <dbReference type="ARBA" id="ARBA00023015"/>
    </source>
</evidence>
<dbReference type="SMART" id="SM00354">
    <property type="entry name" value="HTH_LACI"/>
    <property type="match status" value="1"/>
</dbReference>
<dbReference type="GO" id="GO:0003677">
    <property type="term" value="F:DNA binding"/>
    <property type="evidence" value="ECO:0007669"/>
    <property type="project" value="UniProtKB-KW"/>
</dbReference>
<accession>A0ABV6LQY8</accession>
<dbReference type="Proteomes" id="UP001589836">
    <property type="component" value="Unassembled WGS sequence"/>
</dbReference>